<dbReference type="InterPro" id="IPR014284">
    <property type="entry name" value="RNA_pol_sigma-70_dom"/>
</dbReference>
<evidence type="ECO:0000256" key="1">
    <source>
        <dbReference type="ARBA" id="ARBA00010641"/>
    </source>
</evidence>
<evidence type="ECO:0000313" key="7">
    <source>
        <dbReference type="EMBL" id="PWS25958.1"/>
    </source>
</evidence>
<protein>
    <submittedName>
        <fullName evidence="7">RNA polymerase sigma factor</fullName>
    </submittedName>
</protein>
<dbReference type="NCBIfam" id="TIGR02937">
    <property type="entry name" value="sigma70-ECF"/>
    <property type="match status" value="1"/>
</dbReference>
<dbReference type="InterPro" id="IPR007627">
    <property type="entry name" value="RNA_pol_sigma70_r2"/>
</dbReference>
<evidence type="ECO:0000256" key="2">
    <source>
        <dbReference type="ARBA" id="ARBA00023015"/>
    </source>
</evidence>
<proteinExistence type="inferred from homology"/>
<dbReference type="AlphaFoldDB" id="A0A317ELR5"/>
<dbReference type="GO" id="GO:0016987">
    <property type="term" value="F:sigma factor activity"/>
    <property type="evidence" value="ECO:0007669"/>
    <property type="project" value="UniProtKB-KW"/>
</dbReference>
<dbReference type="Pfam" id="PF08281">
    <property type="entry name" value="Sigma70_r4_2"/>
    <property type="match status" value="1"/>
</dbReference>
<keyword evidence="4" id="KW-0804">Transcription</keyword>
<dbReference type="Proteomes" id="UP000245379">
    <property type="component" value="Unassembled WGS sequence"/>
</dbReference>
<name>A0A317ELR5_9SPHI</name>
<comment type="similarity">
    <text evidence="1">Belongs to the sigma-70 factor family. ECF subfamily.</text>
</comment>
<keyword evidence="3" id="KW-0731">Sigma factor</keyword>
<evidence type="ECO:0000256" key="3">
    <source>
        <dbReference type="ARBA" id="ARBA00023082"/>
    </source>
</evidence>
<organism evidence="7 8">
    <name type="scientific">Pedobacter yonginense</name>
    <dbReference type="NCBI Taxonomy" id="651869"/>
    <lineage>
        <taxon>Bacteria</taxon>
        <taxon>Pseudomonadati</taxon>
        <taxon>Bacteroidota</taxon>
        <taxon>Sphingobacteriia</taxon>
        <taxon>Sphingobacteriales</taxon>
        <taxon>Sphingobacteriaceae</taxon>
        <taxon>Pedobacter</taxon>
    </lineage>
</organism>
<dbReference type="Gene3D" id="1.10.1740.10">
    <property type="match status" value="1"/>
</dbReference>
<dbReference type="RefSeq" id="WP_109927259.1">
    <property type="nucleotide sequence ID" value="NZ_QGNZ01000005.1"/>
</dbReference>
<evidence type="ECO:0000259" key="5">
    <source>
        <dbReference type="Pfam" id="PF04542"/>
    </source>
</evidence>
<dbReference type="SUPFAM" id="SSF88946">
    <property type="entry name" value="Sigma2 domain of RNA polymerase sigma factors"/>
    <property type="match status" value="1"/>
</dbReference>
<evidence type="ECO:0000313" key="8">
    <source>
        <dbReference type="Proteomes" id="UP000245379"/>
    </source>
</evidence>
<dbReference type="InterPro" id="IPR013324">
    <property type="entry name" value="RNA_pol_sigma_r3/r4-like"/>
</dbReference>
<gene>
    <name evidence="7" type="ORF">DHW03_18065</name>
</gene>
<keyword evidence="2" id="KW-0805">Transcription regulation</keyword>
<comment type="caution">
    <text evidence="7">The sequence shown here is derived from an EMBL/GenBank/DDBJ whole genome shotgun (WGS) entry which is preliminary data.</text>
</comment>
<sequence length="194" mass="22415">MIKKTLSFEEILKGCVKNDNSCKEMMYKSFYGYLMGIILRYTKNISDSEELVNDSFIKIFRNISSYKSPQNPEDLQKSFKGWIAKIASRTAIDKLRSAKAQFYVDDLAEDEHPASPVSIVSELHVNDILKLLNHLPDLQRLVFNLYEVEGFSHDEISKMLSIPESSSRVYLTRAKNKLRTLYTSTMLHLYEKNG</sequence>
<dbReference type="Pfam" id="PF04542">
    <property type="entry name" value="Sigma70_r2"/>
    <property type="match status" value="1"/>
</dbReference>
<dbReference type="Gene3D" id="1.10.10.10">
    <property type="entry name" value="Winged helix-like DNA-binding domain superfamily/Winged helix DNA-binding domain"/>
    <property type="match status" value="1"/>
</dbReference>
<dbReference type="GO" id="GO:0003677">
    <property type="term" value="F:DNA binding"/>
    <property type="evidence" value="ECO:0007669"/>
    <property type="project" value="InterPro"/>
</dbReference>
<accession>A0A317ELR5</accession>
<dbReference type="InterPro" id="IPR013325">
    <property type="entry name" value="RNA_pol_sigma_r2"/>
</dbReference>
<dbReference type="EMBL" id="QGNZ01000005">
    <property type="protein sequence ID" value="PWS25958.1"/>
    <property type="molecule type" value="Genomic_DNA"/>
</dbReference>
<feature type="domain" description="RNA polymerase sigma factor 70 region 4 type 2" evidence="6">
    <location>
        <begin position="127"/>
        <end position="178"/>
    </location>
</feature>
<dbReference type="InterPro" id="IPR013249">
    <property type="entry name" value="RNA_pol_sigma70_r4_t2"/>
</dbReference>
<evidence type="ECO:0000259" key="6">
    <source>
        <dbReference type="Pfam" id="PF08281"/>
    </source>
</evidence>
<feature type="domain" description="RNA polymerase sigma-70 region 2" evidence="5">
    <location>
        <begin position="26"/>
        <end position="99"/>
    </location>
</feature>
<dbReference type="InterPro" id="IPR036388">
    <property type="entry name" value="WH-like_DNA-bd_sf"/>
</dbReference>
<dbReference type="PANTHER" id="PTHR43133:SF46">
    <property type="entry name" value="RNA POLYMERASE SIGMA-70 FACTOR ECF SUBFAMILY"/>
    <property type="match status" value="1"/>
</dbReference>
<dbReference type="GO" id="GO:0006352">
    <property type="term" value="P:DNA-templated transcription initiation"/>
    <property type="evidence" value="ECO:0007669"/>
    <property type="project" value="InterPro"/>
</dbReference>
<reference evidence="7 8" key="1">
    <citation type="submission" date="2018-05" db="EMBL/GenBank/DDBJ databases">
        <title>Pedobacter paludis sp. nov., isolated from wetland soil.</title>
        <authorList>
            <person name="Zhang Y."/>
            <person name="Wang G."/>
        </authorList>
    </citation>
    <scope>NUCLEOTIDE SEQUENCE [LARGE SCALE GENOMIC DNA]</scope>
    <source>
        <strain evidence="7 8">KCTC22721</strain>
    </source>
</reference>
<dbReference type="OrthoDB" id="1491902at2"/>
<evidence type="ECO:0000256" key="4">
    <source>
        <dbReference type="ARBA" id="ARBA00023163"/>
    </source>
</evidence>
<dbReference type="InterPro" id="IPR039425">
    <property type="entry name" value="RNA_pol_sigma-70-like"/>
</dbReference>
<dbReference type="SUPFAM" id="SSF88659">
    <property type="entry name" value="Sigma3 and sigma4 domains of RNA polymerase sigma factors"/>
    <property type="match status" value="1"/>
</dbReference>
<dbReference type="PANTHER" id="PTHR43133">
    <property type="entry name" value="RNA POLYMERASE ECF-TYPE SIGMA FACTO"/>
    <property type="match status" value="1"/>
</dbReference>
<dbReference type="CDD" id="cd06171">
    <property type="entry name" value="Sigma70_r4"/>
    <property type="match status" value="1"/>
</dbReference>
<keyword evidence="8" id="KW-1185">Reference proteome</keyword>